<dbReference type="VEuPathDB" id="VectorBase:GPPI014833"/>
<accession>A0A1B0B0I5</accession>
<reference evidence="2" key="1">
    <citation type="submission" date="2015-01" db="EMBL/GenBank/DDBJ databases">
        <authorList>
            <person name="Aksoy S."/>
            <person name="Warren W."/>
            <person name="Wilson R.K."/>
        </authorList>
    </citation>
    <scope>NUCLEOTIDE SEQUENCE [LARGE SCALE GENOMIC DNA]</scope>
    <source>
        <strain evidence="2">IAEA</strain>
    </source>
</reference>
<organism evidence="1 2">
    <name type="scientific">Glossina palpalis gambiensis</name>
    <dbReference type="NCBI Taxonomy" id="67801"/>
    <lineage>
        <taxon>Eukaryota</taxon>
        <taxon>Metazoa</taxon>
        <taxon>Ecdysozoa</taxon>
        <taxon>Arthropoda</taxon>
        <taxon>Hexapoda</taxon>
        <taxon>Insecta</taxon>
        <taxon>Pterygota</taxon>
        <taxon>Neoptera</taxon>
        <taxon>Endopterygota</taxon>
        <taxon>Diptera</taxon>
        <taxon>Brachycera</taxon>
        <taxon>Muscomorpha</taxon>
        <taxon>Hippoboscoidea</taxon>
        <taxon>Glossinidae</taxon>
        <taxon>Glossina</taxon>
    </lineage>
</organism>
<sequence length="61" mass="6767">MLKIPQQHGNDGDNKGNFEPLRLHIFYNKRKSISAKCQALATVQTNSLPSSPSTKVTNKVN</sequence>
<protein>
    <submittedName>
        <fullName evidence="1">Uncharacterized protein</fullName>
    </submittedName>
</protein>
<evidence type="ECO:0000313" key="2">
    <source>
        <dbReference type="Proteomes" id="UP000092460"/>
    </source>
</evidence>
<reference evidence="1" key="2">
    <citation type="submission" date="2020-05" db="UniProtKB">
        <authorList>
            <consortium name="EnsemblMetazoa"/>
        </authorList>
    </citation>
    <scope>IDENTIFICATION</scope>
    <source>
        <strain evidence="1">IAEA</strain>
    </source>
</reference>
<dbReference type="Proteomes" id="UP000092460">
    <property type="component" value="Unassembled WGS sequence"/>
</dbReference>
<name>A0A1B0B0I5_9MUSC</name>
<proteinExistence type="predicted"/>
<dbReference type="EnsemblMetazoa" id="GPPI014833-RA">
    <property type="protein sequence ID" value="GPPI014833-PA"/>
    <property type="gene ID" value="GPPI014833"/>
</dbReference>
<evidence type="ECO:0000313" key="1">
    <source>
        <dbReference type="EnsemblMetazoa" id="GPPI014833-PA"/>
    </source>
</evidence>
<dbReference type="EMBL" id="JXJN01006761">
    <property type="status" value="NOT_ANNOTATED_CDS"/>
    <property type="molecule type" value="Genomic_DNA"/>
</dbReference>
<dbReference type="AlphaFoldDB" id="A0A1B0B0I5"/>
<keyword evidence="2" id="KW-1185">Reference proteome</keyword>